<keyword evidence="9" id="KW-1185">Reference proteome</keyword>
<dbReference type="InterPro" id="IPR004839">
    <property type="entry name" value="Aminotransferase_I/II_large"/>
</dbReference>
<comment type="caution">
    <text evidence="8">The sequence shown here is derived from an EMBL/GenBank/DDBJ whole genome shotgun (WGS) entry which is preliminary data.</text>
</comment>
<organism evidence="8 9">
    <name type="scientific">Portibacter lacus</name>
    <dbReference type="NCBI Taxonomy" id="1099794"/>
    <lineage>
        <taxon>Bacteria</taxon>
        <taxon>Pseudomonadati</taxon>
        <taxon>Bacteroidota</taxon>
        <taxon>Saprospiria</taxon>
        <taxon>Saprospirales</taxon>
        <taxon>Haliscomenobacteraceae</taxon>
        <taxon>Portibacter</taxon>
    </lineage>
</organism>
<comment type="similarity">
    <text evidence="2 6">Belongs to the class-I pyridoxal-phosphate-dependent aminotransferase family.</text>
</comment>
<dbReference type="CDD" id="cd00609">
    <property type="entry name" value="AAT_like"/>
    <property type="match status" value="1"/>
</dbReference>
<dbReference type="InterPro" id="IPR050596">
    <property type="entry name" value="AspAT/PAT-like"/>
</dbReference>
<dbReference type="Proteomes" id="UP001156666">
    <property type="component" value="Unassembled WGS sequence"/>
</dbReference>
<dbReference type="Gene3D" id="3.40.640.10">
    <property type="entry name" value="Type I PLP-dependent aspartate aminotransferase-like (Major domain)"/>
    <property type="match status" value="1"/>
</dbReference>
<keyword evidence="5" id="KW-0663">Pyridoxal phosphate</keyword>
<evidence type="ECO:0000259" key="7">
    <source>
        <dbReference type="Pfam" id="PF00155"/>
    </source>
</evidence>
<keyword evidence="3 6" id="KW-0032">Aminotransferase</keyword>
<dbReference type="PANTHER" id="PTHR46383">
    <property type="entry name" value="ASPARTATE AMINOTRANSFERASE"/>
    <property type="match status" value="1"/>
</dbReference>
<gene>
    <name evidence="8" type="ORF">GCM10007940_30600</name>
</gene>
<reference evidence="8" key="1">
    <citation type="journal article" date="2014" name="Int. J. Syst. Evol. Microbiol.">
        <title>Complete genome sequence of Corynebacterium casei LMG S-19264T (=DSM 44701T), isolated from a smear-ripened cheese.</title>
        <authorList>
            <consortium name="US DOE Joint Genome Institute (JGI-PGF)"/>
            <person name="Walter F."/>
            <person name="Albersmeier A."/>
            <person name="Kalinowski J."/>
            <person name="Ruckert C."/>
        </authorList>
    </citation>
    <scope>NUCLEOTIDE SEQUENCE</scope>
    <source>
        <strain evidence="8">NBRC 108769</strain>
    </source>
</reference>
<dbReference type="InterPro" id="IPR015422">
    <property type="entry name" value="PyrdxlP-dep_Trfase_small"/>
</dbReference>
<evidence type="ECO:0000256" key="3">
    <source>
        <dbReference type="ARBA" id="ARBA00022576"/>
    </source>
</evidence>
<dbReference type="GO" id="GO:0006520">
    <property type="term" value="P:amino acid metabolic process"/>
    <property type="evidence" value="ECO:0007669"/>
    <property type="project" value="InterPro"/>
</dbReference>
<dbReference type="InterPro" id="IPR015424">
    <property type="entry name" value="PyrdxlP-dep_Trfase"/>
</dbReference>
<dbReference type="InterPro" id="IPR015421">
    <property type="entry name" value="PyrdxlP-dep_Trfase_major"/>
</dbReference>
<dbReference type="SUPFAM" id="SSF53383">
    <property type="entry name" value="PLP-dependent transferases"/>
    <property type="match status" value="1"/>
</dbReference>
<sequence>MENLLSKRVSEMSESATIKMAQMARELKTQGKDVISLSLGEPDFDTPDHIKEAAKVALDEGFTKYTPVPGLLELRNAIVEKFKRENGLTFTANQIVVSNGAKQCVYNLCMSLLNPGDEVIIFTPYWVSYADIVKLAGGVPVFVNSTIDDDFKVKPEAVRAAITDKTKAVLFSSPCNPTGSVYTAEELEAIANVIGERDDIIIFSDEIYELINFGGKHASIGSFDSVKDQTVTINGFSKGYSMTGWRLGYIGAPQWIASACAKIQGQVTSGANAFGQRAAIVALEGDQQPSVDMKNAFEKRKHMVRDLLSEIPGIKINDPQGAFYLFPDVSSYFGKSYGEYNIENSEDFAAYILQEALVGTVGGGAFGADDCIRISYAASEEELKEAMKRIKDALALLK</sequence>
<dbReference type="GO" id="GO:0030170">
    <property type="term" value="F:pyridoxal phosphate binding"/>
    <property type="evidence" value="ECO:0007669"/>
    <property type="project" value="InterPro"/>
</dbReference>
<evidence type="ECO:0000313" key="9">
    <source>
        <dbReference type="Proteomes" id="UP001156666"/>
    </source>
</evidence>
<evidence type="ECO:0000313" key="8">
    <source>
        <dbReference type="EMBL" id="GLR18444.1"/>
    </source>
</evidence>
<dbReference type="PANTHER" id="PTHR46383:SF1">
    <property type="entry name" value="ASPARTATE AMINOTRANSFERASE"/>
    <property type="match status" value="1"/>
</dbReference>
<reference evidence="8" key="2">
    <citation type="submission" date="2023-01" db="EMBL/GenBank/DDBJ databases">
        <title>Draft genome sequence of Portibacter lacus strain NBRC 108769.</title>
        <authorList>
            <person name="Sun Q."/>
            <person name="Mori K."/>
        </authorList>
    </citation>
    <scope>NUCLEOTIDE SEQUENCE</scope>
    <source>
        <strain evidence="8">NBRC 108769</strain>
    </source>
</reference>
<dbReference type="InterPro" id="IPR004838">
    <property type="entry name" value="NHTrfase_class1_PyrdxlP-BS"/>
</dbReference>
<evidence type="ECO:0000256" key="4">
    <source>
        <dbReference type="ARBA" id="ARBA00022679"/>
    </source>
</evidence>
<dbReference type="Pfam" id="PF00155">
    <property type="entry name" value="Aminotran_1_2"/>
    <property type="match status" value="1"/>
</dbReference>
<feature type="domain" description="Aminotransferase class I/classII large" evidence="7">
    <location>
        <begin position="32"/>
        <end position="390"/>
    </location>
</feature>
<dbReference type="GO" id="GO:0008483">
    <property type="term" value="F:transaminase activity"/>
    <property type="evidence" value="ECO:0007669"/>
    <property type="project" value="UniProtKB-KW"/>
</dbReference>
<protein>
    <recommendedName>
        <fullName evidence="6">Aminotransferase</fullName>
        <ecNumber evidence="6">2.6.1.-</ecNumber>
    </recommendedName>
</protein>
<comment type="cofactor">
    <cofactor evidence="1 6">
        <name>pyridoxal 5'-phosphate</name>
        <dbReference type="ChEBI" id="CHEBI:597326"/>
    </cofactor>
</comment>
<dbReference type="AlphaFoldDB" id="A0AA37SRX5"/>
<evidence type="ECO:0000256" key="6">
    <source>
        <dbReference type="RuleBase" id="RU000481"/>
    </source>
</evidence>
<name>A0AA37SRX5_9BACT</name>
<evidence type="ECO:0000256" key="2">
    <source>
        <dbReference type="ARBA" id="ARBA00007441"/>
    </source>
</evidence>
<dbReference type="Gene3D" id="3.90.1150.10">
    <property type="entry name" value="Aspartate Aminotransferase, domain 1"/>
    <property type="match status" value="1"/>
</dbReference>
<dbReference type="RefSeq" id="WP_235293806.1">
    <property type="nucleotide sequence ID" value="NZ_BSOH01000020.1"/>
</dbReference>
<proteinExistence type="inferred from homology"/>
<dbReference type="PROSITE" id="PS00105">
    <property type="entry name" value="AA_TRANSFER_CLASS_1"/>
    <property type="match status" value="1"/>
</dbReference>
<accession>A0AA37SRX5</accession>
<keyword evidence="4 6" id="KW-0808">Transferase</keyword>
<dbReference type="EC" id="2.6.1.-" evidence="6"/>
<evidence type="ECO:0000256" key="5">
    <source>
        <dbReference type="ARBA" id="ARBA00022898"/>
    </source>
</evidence>
<dbReference type="FunFam" id="3.40.640.10:FF:000033">
    <property type="entry name" value="Aspartate aminotransferase"/>
    <property type="match status" value="1"/>
</dbReference>
<evidence type="ECO:0000256" key="1">
    <source>
        <dbReference type="ARBA" id="ARBA00001933"/>
    </source>
</evidence>
<dbReference type="EMBL" id="BSOH01000020">
    <property type="protein sequence ID" value="GLR18444.1"/>
    <property type="molecule type" value="Genomic_DNA"/>
</dbReference>